<dbReference type="PANTHER" id="PTHR42928">
    <property type="entry name" value="TRICARBOXYLATE-BINDING PROTEIN"/>
    <property type="match status" value="1"/>
</dbReference>
<keyword evidence="2" id="KW-0732">Signal</keyword>
<gene>
    <name evidence="3" type="ORF">HRU87_06690</name>
</gene>
<evidence type="ECO:0000256" key="1">
    <source>
        <dbReference type="ARBA" id="ARBA00006987"/>
    </source>
</evidence>
<dbReference type="InterPro" id="IPR005064">
    <property type="entry name" value="BUG"/>
</dbReference>
<dbReference type="RefSeq" id="WP_173494131.1">
    <property type="nucleotide sequence ID" value="NZ_CP054056.1"/>
</dbReference>
<evidence type="ECO:0000313" key="3">
    <source>
        <dbReference type="EMBL" id="QKJ25835.1"/>
    </source>
</evidence>
<sequence length="372" mass="38805">MKKITIAATALALIASTMSAVPATAAPASAAAAKYGKECATLNAVAKGKGADGSNLVCKKETAGTFKGKRIWAYAKYPTLKSLNFKLGAGPTSGYAGFANDVAAAMKAEGLVSGSITNESVIGGSGAAALNDFMLKDRGKAGKAMVTGYAMLLGIQNNKNSARVSDNIGVARLMAEYEAIVVPATSPYKTMKDLVAAIKKDPTIAVAGGSVGTLDHATTIQVYKAIGVDSTKLNYVAHSGGGEVITSLLSGATKVGVSGWGEFEQYVNSGDLRVLGITAPVKQAKIPAETLKSQGVNVVSQNWRGIMLPPGTSKANRNLVIRAVDVMHAGKTWQQTLVDRNWGDNYIVGDTWDRFLKIEEKKVVTLYAQLGL</sequence>
<reference evidence="3 4" key="1">
    <citation type="submission" date="2020-05" db="EMBL/GenBank/DDBJ databases">
        <title>Aquirufa sp. strain 15G-AUS-rot a new Aquirufa species.</title>
        <authorList>
            <person name="Pitt A."/>
            <person name="Hahn M.W."/>
        </authorList>
    </citation>
    <scope>NUCLEOTIDE SEQUENCE [LARGE SCALE GENOMIC DNA]</scope>
    <source>
        <strain evidence="3 4">15G-AUS-rot</strain>
    </source>
</reference>
<organism evidence="3 4">
    <name type="scientific">Aquiluna borgnonia</name>
    <dbReference type="NCBI Taxonomy" id="2499157"/>
    <lineage>
        <taxon>Bacteria</taxon>
        <taxon>Bacillati</taxon>
        <taxon>Actinomycetota</taxon>
        <taxon>Actinomycetes</taxon>
        <taxon>Micrococcales</taxon>
        <taxon>Microbacteriaceae</taxon>
        <taxon>Luna cluster</taxon>
        <taxon>Luna-1 subcluster</taxon>
        <taxon>Aquiluna</taxon>
    </lineage>
</organism>
<dbReference type="PANTHER" id="PTHR42928:SF3">
    <property type="entry name" value="UPF0065 PROTEIN YFLP"/>
    <property type="match status" value="1"/>
</dbReference>
<evidence type="ECO:0000313" key="4">
    <source>
        <dbReference type="Proteomes" id="UP000501003"/>
    </source>
</evidence>
<evidence type="ECO:0000256" key="2">
    <source>
        <dbReference type="SAM" id="SignalP"/>
    </source>
</evidence>
<name>A0A7D4TUX5_9MICO</name>
<dbReference type="InterPro" id="IPR042100">
    <property type="entry name" value="Bug_dom1"/>
</dbReference>
<dbReference type="Proteomes" id="UP000501003">
    <property type="component" value="Chromosome"/>
</dbReference>
<dbReference type="Gene3D" id="3.40.190.150">
    <property type="entry name" value="Bordetella uptake gene, domain 1"/>
    <property type="match status" value="1"/>
</dbReference>
<dbReference type="PIRSF" id="PIRSF017082">
    <property type="entry name" value="YflP"/>
    <property type="match status" value="1"/>
</dbReference>
<dbReference type="Pfam" id="PF03401">
    <property type="entry name" value="TctC"/>
    <property type="match status" value="1"/>
</dbReference>
<feature type="signal peptide" evidence="2">
    <location>
        <begin position="1"/>
        <end position="25"/>
    </location>
</feature>
<proteinExistence type="inferred from homology"/>
<protein>
    <submittedName>
        <fullName evidence="3">Tripartite tricarboxylate transporter substrate binding protein</fullName>
    </submittedName>
</protein>
<dbReference type="SUPFAM" id="SSF53850">
    <property type="entry name" value="Periplasmic binding protein-like II"/>
    <property type="match status" value="1"/>
</dbReference>
<keyword evidence="4" id="KW-1185">Reference proteome</keyword>
<dbReference type="AlphaFoldDB" id="A0A7D4TUX5"/>
<dbReference type="KEGG" id="aqg:HRU87_06690"/>
<feature type="chain" id="PRO_5028825391" evidence="2">
    <location>
        <begin position="26"/>
        <end position="372"/>
    </location>
</feature>
<comment type="similarity">
    <text evidence="1">Belongs to the UPF0065 (bug) family.</text>
</comment>
<accession>A0A7D4TUX5</accession>
<dbReference type="Gene3D" id="3.40.190.10">
    <property type="entry name" value="Periplasmic binding protein-like II"/>
    <property type="match status" value="1"/>
</dbReference>
<dbReference type="EMBL" id="CP054056">
    <property type="protein sequence ID" value="QKJ25835.1"/>
    <property type="molecule type" value="Genomic_DNA"/>
</dbReference>